<dbReference type="EMBL" id="DROK01000187">
    <property type="protein sequence ID" value="HHI97489.1"/>
    <property type="molecule type" value="Genomic_DNA"/>
</dbReference>
<evidence type="ECO:0000259" key="2">
    <source>
        <dbReference type="Pfam" id="PF00582"/>
    </source>
</evidence>
<dbReference type="InterPro" id="IPR014729">
    <property type="entry name" value="Rossmann-like_a/b/a_fold"/>
</dbReference>
<accession>A0A7V5P0S4</accession>
<organism evidence="3">
    <name type="scientific">Thermodesulfatator atlanticus</name>
    <dbReference type="NCBI Taxonomy" id="501497"/>
    <lineage>
        <taxon>Bacteria</taxon>
        <taxon>Pseudomonadati</taxon>
        <taxon>Thermodesulfobacteriota</taxon>
        <taxon>Thermodesulfobacteria</taxon>
        <taxon>Thermodesulfobacteriales</taxon>
        <taxon>Thermodesulfatatoraceae</taxon>
        <taxon>Thermodesulfatator</taxon>
    </lineage>
</organism>
<dbReference type="PRINTS" id="PR01438">
    <property type="entry name" value="UNVRSLSTRESS"/>
</dbReference>
<sequence length="90" mass="9755">MEAEKILEEAVKKFEEAGIKVRKLLREGSPASEIVKAASEEDVDLIVMSSHGTHSTKSYLGSVARGVLDRTPKNVLIVKPAELPDPFAVP</sequence>
<evidence type="ECO:0000256" key="1">
    <source>
        <dbReference type="ARBA" id="ARBA00008791"/>
    </source>
</evidence>
<name>A0A7V5P0S4_9BACT</name>
<dbReference type="PANTHER" id="PTHR46268:SF6">
    <property type="entry name" value="UNIVERSAL STRESS PROTEIN UP12"/>
    <property type="match status" value="1"/>
</dbReference>
<dbReference type="AlphaFoldDB" id="A0A7V5P0S4"/>
<dbReference type="Proteomes" id="UP000886101">
    <property type="component" value="Unassembled WGS sequence"/>
</dbReference>
<comment type="similarity">
    <text evidence="1">Belongs to the universal stress protein A family.</text>
</comment>
<dbReference type="Pfam" id="PF00582">
    <property type="entry name" value="Usp"/>
    <property type="match status" value="1"/>
</dbReference>
<comment type="caution">
    <text evidence="3">The sequence shown here is derived from an EMBL/GenBank/DDBJ whole genome shotgun (WGS) entry which is preliminary data.</text>
</comment>
<gene>
    <name evidence="3" type="ORF">ENJ96_06520</name>
</gene>
<protein>
    <submittedName>
        <fullName evidence="3">Universal stress protein</fullName>
    </submittedName>
</protein>
<feature type="domain" description="UspA" evidence="2">
    <location>
        <begin position="6"/>
        <end position="79"/>
    </location>
</feature>
<reference evidence="3" key="1">
    <citation type="journal article" date="2020" name="mSystems">
        <title>Genome- and Community-Level Interaction Insights into Carbon Utilization and Element Cycling Functions of Hydrothermarchaeota in Hydrothermal Sediment.</title>
        <authorList>
            <person name="Zhou Z."/>
            <person name="Liu Y."/>
            <person name="Xu W."/>
            <person name="Pan J."/>
            <person name="Luo Z.H."/>
            <person name="Li M."/>
        </authorList>
    </citation>
    <scope>NUCLEOTIDE SEQUENCE [LARGE SCALE GENOMIC DNA]</scope>
    <source>
        <strain evidence="3">HyVt-533</strain>
    </source>
</reference>
<dbReference type="CDD" id="cd00293">
    <property type="entry name" value="USP-like"/>
    <property type="match status" value="1"/>
</dbReference>
<dbReference type="InterPro" id="IPR006016">
    <property type="entry name" value="UspA"/>
</dbReference>
<dbReference type="SUPFAM" id="SSF52402">
    <property type="entry name" value="Adenine nucleotide alpha hydrolases-like"/>
    <property type="match status" value="1"/>
</dbReference>
<proteinExistence type="inferred from homology"/>
<evidence type="ECO:0000313" key="3">
    <source>
        <dbReference type="EMBL" id="HHI97489.1"/>
    </source>
</evidence>
<dbReference type="InterPro" id="IPR006015">
    <property type="entry name" value="Universal_stress_UspA"/>
</dbReference>
<dbReference type="PANTHER" id="PTHR46268">
    <property type="entry name" value="STRESS RESPONSE PROTEIN NHAX"/>
    <property type="match status" value="1"/>
</dbReference>
<dbReference type="Gene3D" id="3.40.50.620">
    <property type="entry name" value="HUPs"/>
    <property type="match status" value="1"/>
</dbReference>